<evidence type="ECO:0000313" key="1">
    <source>
        <dbReference type="EMBL" id="KFO21139.1"/>
    </source>
</evidence>
<proteinExistence type="predicted"/>
<keyword evidence="2" id="KW-1185">Reference proteome</keyword>
<name>A0A091CPW7_FUKDA</name>
<reference evidence="1 2" key="1">
    <citation type="submission" date="2013-11" db="EMBL/GenBank/DDBJ databases">
        <title>The Damaraland mole rat (Fukomys damarensis) genome and evolution of African mole rats.</title>
        <authorList>
            <person name="Gladyshev V.N."/>
            <person name="Fang X."/>
        </authorList>
    </citation>
    <scope>NUCLEOTIDE SEQUENCE [LARGE SCALE GENOMIC DNA]</scope>
    <source>
        <tissue evidence="1">Liver</tissue>
    </source>
</reference>
<accession>A0A091CPW7</accession>
<dbReference type="AlphaFoldDB" id="A0A091CPW7"/>
<dbReference type="Proteomes" id="UP000028990">
    <property type="component" value="Unassembled WGS sequence"/>
</dbReference>
<gene>
    <name evidence="1" type="ORF">H920_17492</name>
</gene>
<dbReference type="EMBL" id="KN124472">
    <property type="protein sequence ID" value="KFO21139.1"/>
    <property type="molecule type" value="Genomic_DNA"/>
</dbReference>
<organism evidence="1 2">
    <name type="scientific">Fukomys damarensis</name>
    <name type="common">Damaraland mole rat</name>
    <name type="synonym">Cryptomys damarensis</name>
    <dbReference type="NCBI Taxonomy" id="885580"/>
    <lineage>
        <taxon>Eukaryota</taxon>
        <taxon>Metazoa</taxon>
        <taxon>Chordata</taxon>
        <taxon>Craniata</taxon>
        <taxon>Vertebrata</taxon>
        <taxon>Euteleostomi</taxon>
        <taxon>Mammalia</taxon>
        <taxon>Eutheria</taxon>
        <taxon>Euarchontoglires</taxon>
        <taxon>Glires</taxon>
        <taxon>Rodentia</taxon>
        <taxon>Hystricomorpha</taxon>
        <taxon>Bathyergidae</taxon>
        <taxon>Fukomys</taxon>
    </lineage>
</organism>
<protein>
    <submittedName>
        <fullName evidence="1">Uncharacterized protein</fullName>
    </submittedName>
</protein>
<sequence length="190" mass="21619">MAAESFLELKPSWPSTLEYKWLLHFGRRHARLPGFASQHQGDCKPLPNCLVPSSALEESSFKQPLMAASLEWFLPRDFPAFTSITCFQWLVTHPQVTDKVTDKPKVQPTKTIRPDQKLSALSKETNTQCPELCLWAKDSLVAVYAGEALLYGPDLDSERKLSLHKSLQQKRNGKYLVSAEYNEVNRNEEL</sequence>
<evidence type="ECO:0000313" key="2">
    <source>
        <dbReference type="Proteomes" id="UP000028990"/>
    </source>
</evidence>